<reference evidence="2 3" key="1">
    <citation type="submission" date="2019-06" db="EMBL/GenBank/DDBJ databases">
        <title>Persicimonas caeni gen. nov., sp. nov., a predatory bacterium isolated from solar saltern.</title>
        <authorList>
            <person name="Wang S."/>
        </authorList>
    </citation>
    <scope>NUCLEOTIDE SEQUENCE [LARGE SCALE GENOMIC DNA]</scope>
    <source>
        <strain evidence="2 3">YN101</strain>
    </source>
</reference>
<keyword evidence="3" id="KW-1185">Reference proteome</keyword>
<dbReference type="OrthoDB" id="10010275at2"/>
<sequence length="160" mass="18308">MTAQITTTTKLPKMAHGHTRLIWLLDDIEAHLDGIRGSEDPALIIEELISYTREFNDELDEHIGEEETRIFPAAARVASQEELEELDDIHDEHRQIEAQLQEFWDILSQGCEQKNGARHGVCCDKLITLVSTMRQTLAAHSAHERQFLSQVEPRVEDLDL</sequence>
<dbReference type="AlphaFoldDB" id="A0A4Y6PPA9"/>
<dbReference type="RefSeq" id="WP_141196668.1">
    <property type="nucleotide sequence ID" value="NZ_CP041186.1"/>
</dbReference>
<dbReference type="PANTHER" id="PTHR38048:SF2">
    <property type="entry name" value="HEMERYTHRIN-LIKE DOMAIN-CONTAINING PROTEIN"/>
    <property type="match status" value="1"/>
</dbReference>
<dbReference type="InterPro" id="IPR053206">
    <property type="entry name" value="Dimeric_xanthone_biosynth"/>
</dbReference>
<feature type="domain" description="Hemerythrin-like" evidence="1">
    <location>
        <begin position="14"/>
        <end position="144"/>
    </location>
</feature>
<evidence type="ECO:0000313" key="2">
    <source>
        <dbReference type="EMBL" id="QDG50172.1"/>
    </source>
</evidence>
<gene>
    <name evidence="2" type="ORF">FIV42_05335</name>
</gene>
<dbReference type="EMBL" id="CP041186">
    <property type="protein sequence ID" value="QDG50172.1"/>
    <property type="molecule type" value="Genomic_DNA"/>
</dbReference>
<organism evidence="2 3">
    <name type="scientific">Persicimonas caeni</name>
    <dbReference type="NCBI Taxonomy" id="2292766"/>
    <lineage>
        <taxon>Bacteria</taxon>
        <taxon>Deltaproteobacteria</taxon>
        <taxon>Bradymonadales</taxon>
        <taxon>Bradymonadaceae</taxon>
        <taxon>Persicimonas</taxon>
    </lineage>
</organism>
<name>A0A4Y6PPA9_PERCE</name>
<dbReference type="InterPro" id="IPR012312">
    <property type="entry name" value="Hemerythrin-like"/>
</dbReference>
<proteinExistence type="predicted"/>
<evidence type="ECO:0000313" key="3">
    <source>
        <dbReference type="Proteomes" id="UP000315995"/>
    </source>
</evidence>
<dbReference type="PANTHER" id="PTHR38048">
    <property type="entry name" value="EXPRESSED PROTEIN"/>
    <property type="match status" value="1"/>
</dbReference>
<dbReference type="Pfam" id="PF01814">
    <property type="entry name" value="Hemerythrin"/>
    <property type="match status" value="1"/>
</dbReference>
<protein>
    <recommendedName>
        <fullName evidence="1">Hemerythrin-like domain-containing protein</fullName>
    </recommendedName>
</protein>
<evidence type="ECO:0000259" key="1">
    <source>
        <dbReference type="Pfam" id="PF01814"/>
    </source>
</evidence>
<accession>A0A5B8Y4Q4</accession>
<accession>A0A4Y6PPA9</accession>
<dbReference type="Proteomes" id="UP000315995">
    <property type="component" value="Chromosome"/>
</dbReference>
<dbReference type="Gene3D" id="1.20.120.520">
    <property type="entry name" value="nmb1532 protein domain like"/>
    <property type="match status" value="1"/>
</dbReference>